<reference evidence="3 4" key="1">
    <citation type="journal article" date="2010" name="Science">
        <title>Genomic comparison of the ants Camponotus floridanus and Harpegnathos saltator.</title>
        <authorList>
            <person name="Bonasio R."/>
            <person name="Zhang G."/>
            <person name="Ye C."/>
            <person name="Mutti N.S."/>
            <person name="Fang X."/>
            <person name="Qin N."/>
            <person name="Donahue G."/>
            <person name="Yang P."/>
            <person name="Li Q."/>
            <person name="Li C."/>
            <person name="Zhang P."/>
            <person name="Huang Z."/>
            <person name="Berger S.L."/>
            <person name="Reinberg D."/>
            <person name="Wang J."/>
            <person name="Liebig J."/>
        </authorList>
    </citation>
    <scope>NUCLEOTIDE SEQUENCE [LARGE SCALE GENOMIC DNA]</scope>
    <source>
        <strain evidence="4">C129</strain>
    </source>
</reference>
<dbReference type="InterPro" id="IPR001461">
    <property type="entry name" value="Aspartic_peptidase_A1"/>
</dbReference>
<dbReference type="PANTHER" id="PTHR47966:SF51">
    <property type="entry name" value="BETA-SITE APP-CLEAVING ENZYME, ISOFORM A-RELATED"/>
    <property type="match status" value="1"/>
</dbReference>
<dbReference type="FunFam" id="2.40.70.10:FF:000008">
    <property type="entry name" value="Cathepsin D"/>
    <property type="match status" value="1"/>
</dbReference>
<dbReference type="SUPFAM" id="SSF50630">
    <property type="entry name" value="Acid proteases"/>
    <property type="match status" value="1"/>
</dbReference>
<dbReference type="Pfam" id="PF00026">
    <property type="entry name" value="Asp"/>
    <property type="match status" value="1"/>
</dbReference>
<dbReference type="PANTHER" id="PTHR47966">
    <property type="entry name" value="BETA-SITE APP-CLEAVING ENZYME, ISOFORM A-RELATED"/>
    <property type="match status" value="1"/>
</dbReference>
<dbReference type="EMBL" id="GL434508">
    <property type="protein sequence ID" value="EFN74831.1"/>
    <property type="molecule type" value="Genomic_DNA"/>
</dbReference>
<comment type="similarity">
    <text evidence="1">Belongs to the peptidase A1 family.</text>
</comment>
<name>E1ZVF8_CAMFO</name>
<dbReference type="AlphaFoldDB" id="E1ZVF8"/>
<dbReference type="GO" id="GO:0006508">
    <property type="term" value="P:proteolysis"/>
    <property type="evidence" value="ECO:0007669"/>
    <property type="project" value="UniProtKB-KW"/>
</dbReference>
<evidence type="ECO:0000259" key="2">
    <source>
        <dbReference type="PROSITE" id="PS51767"/>
    </source>
</evidence>
<dbReference type="MEROPS" id="A01.A89"/>
<dbReference type="GO" id="GO:0004190">
    <property type="term" value="F:aspartic-type endopeptidase activity"/>
    <property type="evidence" value="ECO:0007669"/>
    <property type="project" value="InterPro"/>
</dbReference>
<dbReference type="Proteomes" id="UP000000311">
    <property type="component" value="Unassembled WGS sequence"/>
</dbReference>
<dbReference type="STRING" id="104421.E1ZVF8"/>
<protein>
    <submittedName>
        <fullName evidence="3">Lysosomal aspartic protease</fullName>
    </submittedName>
</protein>
<dbReference type="OrthoDB" id="7543269at2759"/>
<dbReference type="OMA" id="SECIVHX"/>
<organism evidence="4">
    <name type="scientific">Camponotus floridanus</name>
    <name type="common">Florida carpenter ant</name>
    <dbReference type="NCBI Taxonomy" id="104421"/>
    <lineage>
        <taxon>Eukaryota</taxon>
        <taxon>Metazoa</taxon>
        <taxon>Ecdysozoa</taxon>
        <taxon>Arthropoda</taxon>
        <taxon>Hexapoda</taxon>
        <taxon>Insecta</taxon>
        <taxon>Pterygota</taxon>
        <taxon>Neoptera</taxon>
        <taxon>Endopterygota</taxon>
        <taxon>Hymenoptera</taxon>
        <taxon>Apocrita</taxon>
        <taxon>Aculeata</taxon>
        <taxon>Formicoidea</taxon>
        <taxon>Formicidae</taxon>
        <taxon>Formicinae</taxon>
        <taxon>Camponotus</taxon>
    </lineage>
</organism>
<keyword evidence="3" id="KW-0645">Protease</keyword>
<dbReference type="InParanoid" id="E1ZVF8"/>
<keyword evidence="4" id="KW-1185">Reference proteome</keyword>
<dbReference type="InterPro" id="IPR021109">
    <property type="entry name" value="Peptidase_aspartic_dom_sf"/>
</dbReference>
<feature type="non-terminal residue" evidence="3">
    <location>
        <position position="1"/>
    </location>
</feature>
<feature type="domain" description="Peptidase A1" evidence="2">
    <location>
        <begin position="1"/>
        <end position="119"/>
    </location>
</feature>
<evidence type="ECO:0000313" key="4">
    <source>
        <dbReference type="Proteomes" id="UP000000311"/>
    </source>
</evidence>
<accession>E1ZVF8</accession>
<keyword evidence="3" id="KW-0378">Hydrolase</keyword>
<sequence length="119" mass="13333">VKHNQYDSTKSSTYIANSSLFHMKYFDYDIKGVLSTDIVNIAGLIVQNQTFVEVSDISNNLFDSVPFDGILGLGYSSKSVHRVTPVFDNMIAQGLVSSPIFSFYLNRYISSLLTNNTYL</sequence>
<dbReference type="PROSITE" id="PS51767">
    <property type="entry name" value="PEPTIDASE_A1"/>
    <property type="match status" value="1"/>
</dbReference>
<dbReference type="InterPro" id="IPR033121">
    <property type="entry name" value="PEPTIDASE_A1"/>
</dbReference>
<evidence type="ECO:0000256" key="1">
    <source>
        <dbReference type="ARBA" id="ARBA00007447"/>
    </source>
</evidence>
<evidence type="ECO:0000313" key="3">
    <source>
        <dbReference type="EMBL" id="EFN74831.1"/>
    </source>
</evidence>
<dbReference type="Gene3D" id="2.40.70.10">
    <property type="entry name" value="Acid Proteases"/>
    <property type="match status" value="1"/>
</dbReference>
<proteinExistence type="inferred from homology"/>
<gene>
    <name evidence="3" type="ORF">EAG_01309</name>
</gene>